<feature type="transmembrane region" description="Helical" evidence="10">
    <location>
        <begin position="455"/>
        <end position="481"/>
    </location>
</feature>
<dbReference type="PANTHER" id="PTHR48020:SF20">
    <property type="entry name" value="INOSITOL TRANSPORTER 4-LIKE"/>
    <property type="match status" value="1"/>
</dbReference>
<dbReference type="GO" id="GO:0005366">
    <property type="term" value="F:myo-inositol:proton symporter activity"/>
    <property type="evidence" value="ECO:0007669"/>
    <property type="project" value="TreeGrafter"/>
</dbReference>
<feature type="transmembrane region" description="Helical" evidence="10">
    <location>
        <begin position="493"/>
        <end position="514"/>
    </location>
</feature>
<comment type="caution">
    <text evidence="12">The sequence shown here is derived from an EMBL/GenBank/DDBJ whole genome shotgun (WGS) entry which is preliminary data.</text>
</comment>
<evidence type="ECO:0000313" key="12">
    <source>
        <dbReference type="EMBL" id="KAK4388347.1"/>
    </source>
</evidence>
<evidence type="ECO:0000256" key="10">
    <source>
        <dbReference type="SAM" id="Phobius"/>
    </source>
</evidence>
<dbReference type="GO" id="GO:0005886">
    <property type="term" value="C:plasma membrane"/>
    <property type="evidence" value="ECO:0007669"/>
    <property type="project" value="UniProtKB-ARBA"/>
</dbReference>
<evidence type="ECO:0000313" key="13">
    <source>
        <dbReference type="Proteomes" id="UP001289374"/>
    </source>
</evidence>
<dbReference type="Pfam" id="PF00083">
    <property type="entry name" value="Sugar_tr"/>
    <property type="match status" value="2"/>
</dbReference>
<dbReference type="PRINTS" id="PR00171">
    <property type="entry name" value="SUGRTRNSPORT"/>
</dbReference>
<dbReference type="FunFam" id="1.20.1250.20:FF:000137">
    <property type="entry name" value="Probable inositol transporter 2"/>
    <property type="match status" value="1"/>
</dbReference>
<organism evidence="12 13">
    <name type="scientific">Sesamum angolense</name>
    <dbReference type="NCBI Taxonomy" id="2727404"/>
    <lineage>
        <taxon>Eukaryota</taxon>
        <taxon>Viridiplantae</taxon>
        <taxon>Streptophyta</taxon>
        <taxon>Embryophyta</taxon>
        <taxon>Tracheophyta</taxon>
        <taxon>Spermatophyta</taxon>
        <taxon>Magnoliopsida</taxon>
        <taxon>eudicotyledons</taxon>
        <taxon>Gunneridae</taxon>
        <taxon>Pentapetalae</taxon>
        <taxon>asterids</taxon>
        <taxon>lamiids</taxon>
        <taxon>Lamiales</taxon>
        <taxon>Pedaliaceae</taxon>
        <taxon>Sesamum</taxon>
    </lineage>
</organism>
<keyword evidence="13" id="KW-1185">Reference proteome</keyword>
<keyword evidence="3 9" id="KW-0813">Transport</keyword>
<evidence type="ECO:0000256" key="1">
    <source>
        <dbReference type="ARBA" id="ARBA00004141"/>
    </source>
</evidence>
<evidence type="ECO:0000256" key="6">
    <source>
        <dbReference type="ARBA" id="ARBA00022989"/>
    </source>
</evidence>
<feature type="transmembrane region" description="Helical" evidence="10">
    <location>
        <begin position="30"/>
        <end position="55"/>
    </location>
</feature>
<feature type="transmembrane region" description="Helical" evidence="10">
    <location>
        <begin position="345"/>
        <end position="366"/>
    </location>
</feature>
<dbReference type="InterPro" id="IPR005828">
    <property type="entry name" value="MFS_sugar_transport-like"/>
</dbReference>
<comment type="similarity">
    <text evidence="8">Belongs to the major facilitator superfamily. Phosphate:H(+) symporter (TC 2.A.1.9) family.</text>
</comment>
<evidence type="ECO:0000259" key="11">
    <source>
        <dbReference type="PROSITE" id="PS50850"/>
    </source>
</evidence>
<dbReference type="NCBIfam" id="TIGR00879">
    <property type="entry name" value="SP"/>
    <property type="match status" value="1"/>
</dbReference>
<evidence type="ECO:0000256" key="2">
    <source>
        <dbReference type="ARBA" id="ARBA00010992"/>
    </source>
</evidence>
<dbReference type="Proteomes" id="UP001289374">
    <property type="component" value="Unassembled WGS sequence"/>
</dbReference>
<dbReference type="SUPFAM" id="SSF103473">
    <property type="entry name" value="MFS general substrate transporter"/>
    <property type="match status" value="1"/>
</dbReference>
<feature type="transmembrane region" description="Helical" evidence="10">
    <location>
        <begin position="67"/>
        <end position="86"/>
    </location>
</feature>
<keyword evidence="6 10" id="KW-1133">Transmembrane helix</keyword>
<feature type="transmembrane region" description="Helical" evidence="10">
    <location>
        <begin position="122"/>
        <end position="145"/>
    </location>
</feature>
<dbReference type="CDD" id="cd17360">
    <property type="entry name" value="MFS_HMIT_like"/>
    <property type="match status" value="1"/>
</dbReference>
<protein>
    <submittedName>
        <fullName evidence="12">Inositol transporter 4</fullName>
    </submittedName>
</protein>
<sequence>MVEGGITGTDKTEFTECWRTTWRTPYIMRLALSAGIGGLLFGYDTGVISGALLYIKEDFESVDKKTWLQETIVSMAVAGAIIGAGVGGWMNDRFGRKISILVADFLFFVGAIIMALSPAPWMIILGRVFVGFGVGMASMTAPLYISESSPHRIRGALVSTNGFLITGGQFLSYLVNLAFTHVKGNWRWMLGVAGVPAVVQFVLMLSLPESPRWLFRNGKEDEARSIIEKIYTSEEVEDELLALRISIEQDKANESSLGDGSMFGQLKNAWRNDVVRRGLYAGITVQVAQQFVGINTVMYYSPTIIQFAGFASNKTAMALSLITSGLNVIGSIVSMCFVDRYGRRRLMIISMMGIISCLVVLSIVFYRASVTAPDISKTESAFFGANSTCQAYTKANDTASWGCVRCLEKDTGCAFCSAGTSLYHAGACLASDDAVKGACQAANRTWYTQGCPSKVGFLAVVFLGLYIIIYSPGMGTVPWIVNSEIYPLKYRGFGGGVAAVANWTSNLIVSETYLTLTEHLGSSGTFLLFAAFSLTGLVFIFFFVPETKGLQFEEVEKMLQKGYSPFKKKPGKGKNLKEGHEV</sequence>
<accession>A0AAE1W7V1</accession>
<keyword evidence="4 10" id="KW-0812">Transmembrane</keyword>
<dbReference type="EMBL" id="JACGWL010000014">
    <property type="protein sequence ID" value="KAK4388347.1"/>
    <property type="molecule type" value="Genomic_DNA"/>
</dbReference>
<dbReference type="InterPro" id="IPR020846">
    <property type="entry name" value="MFS_dom"/>
</dbReference>
<comment type="subcellular location">
    <subcellularLocation>
        <location evidence="1">Membrane</location>
        <topology evidence="1">Multi-pass membrane protein</topology>
    </subcellularLocation>
</comment>
<evidence type="ECO:0000256" key="9">
    <source>
        <dbReference type="RuleBase" id="RU003346"/>
    </source>
</evidence>
<feature type="transmembrane region" description="Helical" evidence="10">
    <location>
        <begin position="316"/>
        <end position="338"/>
    </location>
</feature>
<feature type="transmembrane region" description="Helical" evidence="10">
    <location>
        <begin position="185"/>
        <end position="207"/>
    </location>
</feature>
<dbReference type="InterPro" id="IPR050814">
    <property type="entry name" value="Myo-inositol_Transporter"/>
</dbReference>
<proteinExistence type="inferred from homology"/>
<reference evidence="12" key="1">
    <citation type="submission" date="2020-06" db="EMBL/GenBank/DDBJ databases">
        <authorList>
            <person name="Li T."/>
            <person name="Hu X."/>
            <person name="Zhang T."/>
            <person name="Song X."/>
            <person name="Zhang H."/>
            <person name="Dai N."/>
            <person name="Sheng W."/>
            <person name="Hou X."/>
            <person name="Wei L."/>
        </authorList>
    </citation>
    <scope>NUCLEOTIDE SEQUENCE</scope>
    <source>
        <strain evidence="12">K16</strain>
        <tissue evidence="12">Leaf</tissue>
    </source>
</reference>
<keyword evidence="5" id="KW-0769">Symport</keyword>
<feature type="domain" description="Major facilitator superfamily (MFS) profile" evidence="11">
    <location>
        <begin position="30"/>
        <end position="548"/>
    </location>
</feature>
<name>A0AAE1W7V1_9LAMI</name>
<evidence type="ECO:0000256" key="8">
    <source>
        <dbReference type="ARBA" id="ARBA00044504"/>
    </source>
</evidence>
<evidence type="ECO:0000256" key="3">
    <source>
        <dbReference type="ARBA" id="ARBA00022448"/>
    </source>
</evidence>
<dbReference type="InterPro" id="IPR003663">
    <property type="entry name" value="Sugar/inositol_transpt"/>
</dbReference>
<dbReference type="AlphaFoldDB" id="A0AAE1W7V1"/>
<comment type="similarity">
    <text evidence="2 9">Belongs to the major facilitator superfamily. Sugar transporter (TC 2.A.1.1) family.</text>
</comment>
<feature type="transmembrane region" description="Helical" evidence="10">
    <location>
        <begin position="526"/>
        <end position="544"/>
    </location>
</feature>
<evidence type="ECO:0000256" key="7">
    <source>
        <dbReference type="ARBA" id="ARBA00023136"/>
    </source>
</evidence>
<gene>
    <name evidence="12" type="ORF">Sango_2441300</name>
</gene>
<dbReference type="PROSITE" id="PS00216">
    <property type="entry name" value="SUGAR_TRANSPORT_1"/>
    <property type="match status" value="1"/>
</dbReference>
<dbReference type="FunFam" id="1.20.1250.20:FF:000121">
    <property type="entry name" value="Probable inositol transporter 2"/>
    <property type="match status" value="1"/>
</dbReference>
<reference evidence="12" key="2">
    <citation type="journal article" date="2024" name="Plant">
        <title>Genomic evolution and insights into agronomic trait innovations of Sesamum species.</title>
        <authorList>
            <person name="Miao H."/>
            <person name="Wang L."/>
            <person name="Qu L."/>
            <person name="Liu H."/>
            <person name="Sun Y."/>
            <person name="Le M."/>
            <person name="Wang Q."/>
            <person name="Wei S."/>
            <person name="Zheng Y."/>
            <person name="Lin W."/>
            <person name="Duan Y."/>
            <person name="Cao H."/>
            <person name="Xiong S."/>
            <person name="Wang X."/>
            <person name="Wei L."/>
            <person name="Li C."/>
            <person name="Ma Q."/>
            <person name="Ju M."/>
            <person name="Zhao R."/>
            <person name="Li G."/>
            <person name="Mu C."/>
            <person name="Tian Q."/>
            <person name="Mei H."/>
            <person name="Zhang T."/>
            <person name="Gao T."/>
            <person name="Zhang H."/>
        </authorList>
    </citation>
    <scope>NUCLEOTIDE SEQUENCE</scope>
    <source>
        <strain evidence="12">K16</strain>
    </source>
</reference>
<feature type="transmembrane region" description="Helical" evidence="10">
    <location>
        <begin position="157"/>
        <end position="179"/>
    </location>
</feature>
<dbReference type="PANTHER" id="PTHR48020">
    <property type="entry name" value="PROTON MYO-INOSITOL COTRANSPORTER"/>
    <property type="match status" value="1"/>
</dbReference>
<feature type="transmembrane region" description="Helical" evidence="10">
    <location>
        <begin position="279"/>
        <end position="301"/>
    </location>
</feature>
<feature type="transmembrane region" description="Helical" evidence="10">
    <location>
        <begin position="98"/>
        <end position="116"/>
    </location>
</feature>
<evidence type="ECO:0000256" key="5">
    <source>
        <dbReference type="ARBA" id="ARBA00022847"/>
    </source>
</evidence>
<dbReference type="InterPro" id="IPR005829">
    <property type="entry name" value="Sugar_transporter_CS"/>
</dbReference>
<evidence type="ECO:0000256" key="4">
    <source>
        <dbReference type="ARBA" id="ARBA00022692"/>
    </source>
</evidence>
<dbReference type="PROSITE" id="PS50850">
    <property type="entry name" value="MFS"/>
    <property type="match status" value="1"/>
</dbReference>
<keyword evidence="7 10" id="KW-0472">Membrane</keyword>
<dbReference type="Gene3D" id="1.20.1250.20">
    <property type="entry name" value="MFS general substrate transporter like domains"/>
    <property type="match status" value="2"/>
</dbReference>
<dbReference type="PROSITE" id="PS00217">
    <property type="entry name" value="SUGAR_TRANSPORT_2"/>
    <property type="match status" value="1"/>
</dbReference>
<dbReference type="InterPro" id="IPR036259">
    <property type="entry name" value="MFS_trans_sf"/>
</dbReference>